<evidence type="ECO:0000313" key="3">
    <source>
        <dbReference type="Proteomes" id="UP000070497"/>
    </source>
</evidence>
<organism evidence="2 3">
    <name type="scientific">Streptococcus oralis</name>
    <dbReference type="NCBI Taxonomy" id="1303"/>
    <lineage>
        <taxon>Bacteria</taxon>
        <taxon>Bacillati</taxon>
        <taxon>Bacillota</taxon>
        <taxon>Bacilli</taxon>
        <taxon>Lactobacillales</taxon>
        <taxon>Streptococcaceae</taxon>
        <taxon>Streptococcus</taxon>
    </lineage>
</organism>
<comment type="caution">
    <text evidence="2">The sequence shown here is derived from an EMBL/GenBank/DDBJ whole genome shotgun (WGS) entry which is preliminary data.</text>
</comment>
<evidence type="ECO:0000313" key="2">
    <source>
        <dbReference type="EMBL" id="KXT83510.1"/>
    </source>
</evidence>
<dbReference type="PATRIC" id="fig|1303.77.peg.534"/>
<proteinExistence type="predicted"/>
<keyword evidence="1" id="KW-0812">Transmembrane</keyword>
<reference evidence="2 3" key="1">
    <citation type="submission" date="2016-01" db="EMBL/GenBank/DDBJ databases">
        <title>Highly variable Streptococcus oralis are common among viridans streptococci isolated from primates.</title>
        <authorList>
            <person name="Denapaite D."/>
            <person name="Rieger M."/>
            <person name="Koendgen S."/>
            <person name="Brueckner R."/>
            <person name="Ochigava I."/>
            <person name="Kappeler P."/>
            <person name="Maetz-Rensing K."/>
            <person name="Leendertz F."/>
            <person name="Hakenbeck R."/>
        </authorList>
    </citation>
    <scope>NUCLEOTIDE SEQUENCE [LARGE SCALE GENOMIC DNA]</scope>
    <source>
        <strain evidence="2 3">DD14</strain>
    </source>
</reference>
<accession>A0A139P5C6</accession>
<keyword evidence="1" id="KW-1133">Transmembrane helix</keyword>
<feature type="transmembrane region" description="Helical" evidence="1">
    <location>
        <begin position="12"/>
        <end position="31"/>
    </location>
</feature>
<dbReference type="EMBL" id="LQRI01000086">
    <property type="protein sequence ID" value="KXT83510.1"/>
    <property type="molecule type" value="Genomic_DNA"/>
</dbReference>
<keyword evidence="1" id="KW-0472">Membrane</keyword>
<dbReference type="AlphaFoldDB" id="A0A139P5C6"/>
<evidence type="ECO:0000256" key="1">
    <source>
        <dbReference type="SAM" id="Phobius"/>
    </source>
</evidence>
<name>A0A139P5C6_STROR</name>
<gene>
    <name evidence="2" type="ORF">SORDD14_00465</name>
</gene>
<dbReference type="Proteomes" id="UP000070497">
    <property type="component" value="Unassembled WGS sequence"/>
</dbReference>
<sequence length="54" mass="6181">MLMKSMAVAGGWMKIELYVVIVFMVLIMSLIGRKFIIDQVMIGLREIENLLGKH</sequence>
<protein>
    <submittedName>
        <fullName evidence="2">Uncharacterized protein</fullName>
    </submittedName>
</protein>